<proteinExistence type="predicted"/>
<dbReference type="InterPro" id="IPR020846">
    <property type="entry name" value="MFS_dom"/>
</dbReference>
<dbReference type="InterPro" id="IPR050382">
    <property type="entry name" value="MFS_Na/Anion_cotransporter"/>
</dbReference>
<evidence type="ECO:0000256" key="1">
    <source>
        <dbReference type="ARBA" id="ARBA00004141"/>
    </source>
</evidence>
<dbReference type="GO" id="GO:0016020">
    <property type="term" value="C:membrane"/>
    <property type="evidence" value="ECO:0007669"/>
    <property type="project" value="UniProtKB-SubCell"/>
</dbReference>
<keyword evidence="6" id="KW-0472">Membrane</keyword>
<reference evidence="8" key="1">
    <citation type="journal article" date="2012" name="Nature">
        <title>The oyster genome reveals stress adaptation and complexity of shell formation.</title>
        <authorList>
            <person name="Zhang G."/>
            <person name="Fang X."/>
            <person name="Guo X."/>
            <person name="Li L."/>
            <person name="Luo R."/>
            <person name="Xu F."/>
            <person name="Yang P."/>
            <person name="Zhang L."/>
            <person name="Wang X."/>
            <person name="Qi H."/>
            <person name="Xiong Z."/>
            <person name="Que H."/>
            <person name="Xie Y."/>
            <person name="Holland P.W."/>
            <person name="Paps J."/>
            <person name="Zhu Y."/>
            <person name="Wu F."/>
            <person name="Chen Y."/>
            <person name="Wang J."/>
            <person name="Peng C."/>
            <person name="Meng J."/>
            <person name="Yang L."/>
            <person name="Liu J."/>
            <person name="Wen B."/>
            <person name="Zhang N."/>
            <person name="Huang Z."/>
            <person name="Zhu Q."/>
            <person name="Feng Y."/>
            <person name="Mount A."/>
            <person name="Hedgecock D."/>
            <person name="Xu Z."/>
            <person name="Liu Y."/>
            <person name="Domazet-Loso T."/>
            <person name="Du Y."/>
            <person name="Sun X."/>
            <person name="Zhang S."/>
            <person name="Liu B."/>
            <person name="Cheng P."/>
            <person name="Jiang X."/>
            <person name="Li J."/>
            <person name="Fan D."/>
            <person name="Wang W."/>
            <person name="Fu W."/>
            <person name="Wang T."/>
            <person name="Wang B."/>
            <person name="Zhang J."/>
            <person name="Peng Z."/>
            <person name="Li Y."/>
            <person name="Li N."/>
            <person name="Wang J."/>
            <person name="Chen M."/>
            <person name="He Y."/>
            <person name="Tan F."/>
            <person name="Song X."/>
            <person name="Zheng Q."/>
            <person name="Huang R."/>
            <person name="Yang H."/>
            <person name="Du X."/>
            <person name="Chen L."/>
            <person name="Yang M."/>
            <person name="Gaffney P.M."/>
            <person name="Wang S."/>
            <person name="Luo L."/>
            <person name="She Z."/>
            <person name="Ming Y."/>
            <person name="Huang W."/>
            <person name="Zhang S."/>
            <person name="Huang B."/>
            <person name="Zhang Y."/>
            <person name="Qu T."/>
            <person name="Ni P."/>
            <person name="Miao G."/>
            <person name="Wang J."/>
            <person name="Wang Q."/>
            <person name="Steinberg C.E."/>
            <person name="Wang H."/>
            <person name="Li N."/>
            <person name="Qian L."/>
            <person name="Zhang G."/>
            <person name="Li Y."/>
            <person name="Yang H."/>
            <person name="Liu X."/>
            <person name="Wang J."/>
            <person name="Yin Y."/>
            <person name="Wang J."/>
        </authorList>
    </citation>
    <scope>NUCLEOTIDE SEQUENCE [LARGE SCALE GENOMIC DNA]</scope>
    <source>
        <strain evidence="8">05x7-T-G4-1.051#20</strain>
    </source>
</reference>
<dbReference type="SUPFAM" id="SSF103473">
    <property type="entry name" value="MFS general substrate transporter"/>
    <property type="match status" value="1"/>
</dbReference>
<dbReference type="FunFam" id="1.20.1250.20:FF:000003">
    <property type="entry name" value="Solute carrier family 17 member 3"/>
    <property type="match status" value="1"/>
</dbReference>
<dbReference type="GO" id="GO:0015293">
    <property type="term" value="F:symporter activity"/>
    <property type="evidence" value="ECO:0007669"/>
    <property type="project" value="UniProtKB-KW"/>
</dbReference>
<evidence type="ECO:0000256" key="3">
    <source>
        <dbReference type="ARBA" id="ARBA00022692"/>
    </source>
</evidence>
<accession>K1QD09</accession>
<evidence type="ECO:0000256" key="4">
    <source>
        <dbReference type="ARBA" id="ARBA00022847"/>
    </source>
</evidence>
<keyword evidence="3" id="KW-0812">Transmembrane</keyword>
<dbReference type="InterPro" id="IPR036259">
    <property type="entry name" value="MFS_trans_sf"/>
</dbReference>
<dbReference type="Gene3D" id="1.20.1250.20">
    <property type="entry name" value="MFS general substrate transporter like domains"/>
    <property type="match status" value="2"/>
</dbReference>
<dbReference type="AlphaFoldDB" id="K1QD09"/>
<evidence type="ECO:0000259" key="7">
    <source>
        <dbReference type="PROSITE" id="PS50850"/>
    </source>
</evidence>
<keyword evidence="2" id="KW-0813">Transport</keyword>
<sequence length="529" mass="58773">MQMTFAAKAGDFLDRYISKFCKCGEKKNLGEVKQEEEYMESVLQKLVSWRWRVAYIALFGMVTQIMHRNCISFALVCMCKGQIDNTSLPHSHSDKEEINSDAMSDNICWDRTTQSLVLSAYFYGQLIAPFISGLVTQRFGVKRPMALYMLLSSVLLMATPELARRSSSLTIAVRAVQGFLGSGCLPMYSQLWDEWAPTSERGELLAFTLSGLDLGILVAFASSGYLCTIPVDKGWPFIFYTYGGLTLIWVATWLLFVTDSPKTHPFISHKERKFIRGNRHDHVSDKSENDPVKTPWLLILRSGPVWAMMAAMVSVASGMSLVFSYLPKYMDNVHHLNTRENGLLSSLPFLGRGLSIIFIGILTDKILQRKWISVTKMRKINQCCSSFTAALSIYFVQYVHRADLAILLITLSTASLGGTMSGAYTNSLELAPRYASSLSGLAFTLNGVGQITAPIAGSLIIQEGTTASWGNMFMSLSAVYICGGVVYVILGSSDELPWYSQAKQSEKVPEISNISQIVIKMSEKSEYGH</sequence>
<evidence type="ECO:0000256" key="6">
    <source>
        <dbReference type="ARBA" id="ARBA00023136"/>
    </source>
</evidence>
<comment type="subcellular location">
    <subcellularLocation>
        <location evidence="1">Membrane</location>
        <topology evidence="1">Multi-pass membrane protein</topology>
    </subcellularLocation>
</comment>
<dbReference type="HOGENOM" id="CLU_001265_5_0_1"/>
<dbReference type="PANTHER" id="PTHR11662">
    <property type="entry name" value="SOLUTE CARRIER FAMILY 17"/>
    <property type="match status" value="1"/>
</dbReference>
<dbReference type="InParanoid" id="K1QD09"/>
<dbReference type="GO" id="GO:0006820">
    <property type="term" value="P:monoatomic anion transport"/>
    <property type="evidence" value="ECO:0007669"/>
    <property type="project" value="TreeGrafter"/>
</dbReference>
<keyword evidence="4" id="KW-0769">Symport</keyword>
<evidence type="ECO:0000256" key="5">
    <source>
        <dbReference type="ARBA" id="ARBA00022989"/>
    </source>
</evidence>
<dbReference type="EMBL" id="JH818115">
    <property type="protein sequence ID" value="EKC19406.1"/>
    <property type="molecule type" value="Genomic_DNA"/>
</dbReference>
<organism evidence="8">
    <name type="scientific">Magallana gigas</name>
    <name type="common">Pacific oyster</name>
    <name type="synonym">Crassostrea gigas</name>
    <dbReference type="NCBI Taxonomy" id="29159"/>
    <lineage>
        <taxon>Eukaryota</taxon>
        <taxon>Metazoa</taxon>
        <taxon>Spiralia</taxon>
        <taxon>Lophotrochozoa</taxon>
        <taxon>Mollusca</taxon>
        <taxon>Bivalvia</taxon>
        <taxon>Autobranchia</taxon>
        <taxon>Pteriomorphia</taxon>
        <taxon>Ostreida</taxon>
        <taxon>Ostreoidea</taxon>
        <taxon>Ostreidae</taxon>
        <taxon>Magallana</taxon>
    </lineage>
</organism>
<keyword evidence="5" id="KW-1133">Transmembrane helix</keyword>
<dbReference type="Pfam" id="PF07690">
    <property type="entry name" value="MFS_1"/>
    <property type="match status" value="1"/>
</dbReference>
<feature type="domain" description="Major facilitator superfamily (MFS) profile" evidence="7">
    <location>
        <begin position="53"/>
        <end position="495"/>
    </location>
</feature>
<dbReference type="FunFam" id="1.20.1250.20:FF:000423">
    <property type="entry name" value="Putative inorganic phosphate cotransporter-like Protein"/>
    <property type="match status" value="1"/>
</dbReference>
<name>K1QD09_MAGGI</name>
<dbReference type="PANTHER" id="PTHR11662:SF399">
    <property type="entry name" value="FI19708P1-RELATED"/>
    <property type="match status" value="1"/>
</dbReference>
<dbReference type="InterPro" id="IPR011701">
    <property type="entry name" value="MFS"/>
</dbReference>
<gene>
    <name evidence="8" type="ORF">CGI_10008597</name>
</gene>
<evidence type="ECO:0000313" key="8">
    <source>
        <dbReference type="EMBL" id="EKC19406.1"/>
    </source>
</evidence>
<dbReference type="PROSITE" id="PS50850">
    <property type="entry name" value="MFS"/>
    <property type="match status" value="1"/>
</dbReference>
<protein>
    <submittedName>
        <fullName evidence="8">Sialin</fullName>
    </submittedName>
</protein>
<evidence type="ECO:0000256" key="2">
    <source>
        <dbReference type="ARBA" id="ARBA00022448"/>
    </source>
</evidence>